<organism evidence="5 6">
    <name type="scientific">Pontibacter rugosus</name>
    <dbReference type="NCBI Taxonomy" id="1745966"/>
    <lineage>
        <taxon>Bacteria</taxon>
        <taxon>Pseudomonadati</taxon>
        <taxon>Bacteroidota</taxon>
        <taxon>Cytophagia</taxon>
        <taxon>Cytophagales</taxon>
        <taxon>Hymenobacteraceae</taxon>
        <taxon>Pontibacter</taxon>
    </lineage>
</organism>
<reference evidence="6" key="1">
    <citation type="journal article" date="2019" name="Int. J. Syst. Evol. Microbiol.">
        <title>The Global Catalogue of Microorganisms (GCM) 10K type strain sequencing project: providing services to taxonomists for standard genome sequencing and annotation.</title>
        <authorList>
            <consortium name="The Broad Institute Genomics Platform"/>
            <consortium name="The Broad Institute Genome Sequencing Center for Infectious Disease"/>
            <person name="Wu L."/>
            <person name="Ma J."/>
        </authorList>
    </citation>
    <scope>NUCLEOTIDE SEQUENCE [LARGE SCALE GENOMIC DNA]</scope>
    <source>
        <strain evidence="6">JCM 31319</strain>
    </source>
</reference>
<proteinExistence type="predicted"/>
<feature type="coiled-coil region" evidence="1">
    <location>
        <begin position="201"/>
        <end position="228"/>
    </location>
</feature>
<dbReference type="Pfam" id="PF03713">
    <property type="entry name" value="DUF305"/>
    <property type="match status" value="2"/>
</dbReference>
<dbReference type="InterPro" id="IPR005183">
    <property type="entry name" value="DUF305_CopM-like"/>
</dbReference>
<evidence type="ECO:0000256" key="2">
    <source>
        <dbReference type="SAM" id="MobiDB-lite"/>
    </source>
</evidence>
<gene>
    <name evidence="5" type="ORF">ACFQ2O_05435</name>
</gene>
<keyword evidence="6" id="KW-1185">Reference proteome</keyword>
<dbReference type="InterPro" id="IPR012347">
    <property type="entry name" value="Ferritin-like"/>
</dbReference>
<dbReference type="PANTHER" id="PTHR36933:SF1">
    <property type="entry name" value="SLL0788 PROTEIN"/>
    <property type="match status" value="1"/>
</dbReference>
<evidence type="ECO:0000259" key="4">
    <source>
        <dbReference type="Pfam" id="PF03713"/>
    </source>
</evidence>
<dbReference type="RefSeq" id="WP_377523591.1">
    <property type="nucleotide sequence ID" value="NZ_JBHTLD010000030.1"/>
</dbReference>
<dbReference type="PANTHER" id="PTHR36933">
    <property type="entry name" value="SLL0788 PROTEIN"/>
    <property type="match status" value="1"/>
</dbReference>
<dbReference type="Gene3D" id="1.20.1260.10">
    <property type="match status" value="2"/>
</dbReference>
<protein>
    <submittedName>
        <fullName evidence="5">DUF305 domain-containing protein</fullName>
    </submittedName>
</protein>
<keyword evidence="3" id="KW-0732">Signal</keyword>
<evidence type="ECO:0000313" key="6">
    <source>
        <dbReference type="Proteomes" id="UP001597094"/>
    </source>
</evidence>
<name>A0ABW3SLA3_9BACT</name>
<dbReference type="EMBL" id="JBHTLD010000030">
    <property type="protein sequence ID" value="MFD1185644.1"/>
    <property type="molecule type" value="Genomic_DNA"/>
</dbReference>
<feature type="domain" description="DUF305" evidence="4">
    <location>
        <begin position="38"/>
        <end position="137"/>
    </location>
</feature>
<evidence type="ECO:0000313" key="5">
    <source>
        <dbReference type="EMBL" id="MFD1185644.1"/>
    </source>
</evidence>
<feature type="region of interest" description="Disordered" evidence="2">
    <location>
        <begin position="30"/>
        <end position="52"/>
    </location>
</feature>
<evidence type="ECO:0000256" key="3">
    <source>
        <dbReference type="SAM" id="SignalP"/>
    </source>
</evidence>
<feature type="compositionally biased region" description="Low complexity" evidence="2">
    <location>
        <begin position="31"/>
        <end position="44"/>
    </location>
</feature>
<comment type="caution">
    <text evidence="5">The sequence shown here is derived from an EMBL/GenBank/DDBJ whole genome shotgun (WGS) entry which is preliminary data.</text>
</comment>
<keyword evidence="1" id="KW-0175">Coiled coil</keyword>
<accession>A0ABW3SLA3</accession>
<feature type="domain" description="DUF305" evidence="4">
    <location>
        <begin position="146"/>
        <end position="229"/>
    </location>
</feature>
<evidence type="ECO:0000256" key="1">
    <source>
        <dbReference type="SAM" id="Coils"/>
    </source>
</evidence>
<sequence>MKKINRQLPIKMLFVGLVFLLAACSQESNRAETATATDAKSDTTMGEDHTQHTMQGGEMAGMMAHMHRNMEEMQEMRGKITGDPDHDFAQMMSMHHQGAIRMAEEEIANGTDSEMKEMAQKTKETNQADIQKLQDFLGRHVPTAGDTTTTMRMMKPMKSMMDNRHQNMGRMNGKNTDQHFAQMMIHHHEMGNEMASEFLKMGKTQEMKQMAQKTINEQEKEIQELKSWLDQNKE</sequence>
<feature type="signal peptide" evidence="3">
    <location>
        <begin position="1"/>
        <end position="30"/>
    </location>
</feature>
<dbReference type="PROSITE" id="PS51257">
    <property type="entry name" value="PROKAR_LIPOPROTEIN"/>
    <property type="match status" value="1"/>
</dbReference>
<feature type="chain" id="PRO_5045811509" evidence="3">
    <location>
        <begin position="31"/>
        <end position="234"/>
    </location>
</feature>
<dbReference type="Proteomes" id="UP001597094">
    <property type="component" value="Unassembled WGS sequence"/>
</dbReference>